<feature type="non-terminal residue" evidence="1">
    <location>
        <position position="112"/>
    </location>
</feature>
<reference evidence="1" key="1">
    <citation type="submission" date="2015-11" db="EMBL/GenBank/DDBJ databases">
        <title>De novo transcriptome assembly of four potential Pierce s Disease insect vectors from Arizona vineyards.</title>
        <authorList>
            <person name="Tassone E.E."/>
        </authorList>
    </citation>
    <scope>NUCLEOTIDE SEQUENCE</scope>
</reference>
<dbReference type="EMBL" id="GECZ01015892">
    <property type="protein sequence ID" value="JAS53877.1"/>
    <property type="molecule type" value="Transcribed_RNA"/>
</dbReference>
<sequence length="112" mass="12800">DLIPLDTYRTSKNDIVKILNKNGIQSRDTDTVADLRPILAALKNLTRLSTNHPNIKTIFNNLTTRKTHLSEEDRENYKDLATIEDFLTQRINLYDTVHNPEADITTQAPPTL</sequence>
<dbReference type="AlphaFoldDB" id="A0A1B6FUH9"/>
<evidence type="ECO:0000313" key="1">
    <source>
        <dbReference type="EMBL" id="JAS53877.1"/>
    </source>
</evidence>
<feature type="non-terminal residue" evidence="1">
    <location>
        <position position="1"/>
    </location>
</feature>
<organism evidence="1">
    <name type="scientific">Cuerna arida</name>
    <dbReference type="NCBI Taxonomy" id="1464854"/>
    <lineage>
        <taxon>Eukaryota</taxon>
        <taxon>Metazoa</taxon>
        <taxon>Ecdysozoa</taxon>
        <taxon>Arthropoda</taxon>
        <taxon>Hexapoda</taxon>
        <taxon>Insecta</taxon>
        <taxon>Pterygota</taxon>
        <taxon>Neoptera</taxon>
        <taxon>Paraneoptera</taxon>
        <taxon>Hemiptera</taxon>
        <taxon>Auchenorrhyncha</taxon>
        <taxon>Membracoidea</taxon>
        <taxon>Cicadellidae</taxon>
        <taxon>Cicadellinae</taxon>
        <taxon>Proconiini</taxon>
        <taxon>Cuerna</taxon>
    </lineage>
</organism>
<protein>
    <submittedName>
        <fullName evidence="1">Uncharacterized protein</fullName>
    </submittedName>
</protein>
<proteinExistence type="predicted"/>
<accession>A0A1B6FUH9</accession>
<name>A0A1B6FUH9_9HEMI</name>
<gene>
    <name evidence="1" type="ORF">g.34835</name>
</gene>